<keyword evidence="4" id="KW-0406">Ion transport</keyword>
<evidence type="ECO:0000256" key="2">
    <source>
        <dbReference type="ARBA" id="ARBA00022737"/>
    </source>
</evidence>
<dbReference type="Pfam" id="PF03160">
    <property type="entry name" value="Calx-beta"/>
    <property type="match status" value="2"/>
</dbReference>
<dbReference type="RefSeq" id="WP_151182865.1">
    <property type="nucleotide sequence ID" value="NZ_JABXOQ010000075.1"/>
</dbReference>
<comment type="caution">
    <text evidence="6">The sequence shown here is derived from an EMBL/GenBank/DDBJ whole genome shotgun (WGS) entry which is preliminary data.</text>
</comment>
<dbReference type="SUPFAM" id="SSF141072">
    <property type="entry name" value="CalX-like"/>
    <property type="match status" value="2"/>
</dbReference>
<dbReference type="GO" id="GO:0007154">
    <property type="term" value="P:cell communication"/>
    <property type="evidence" value="ECO:0007669"/>
    <property type="project" value="InterPro"/>
</dbReference>
<evidence type="ECO:0000313" key="7">
    <source>
        <dbReference type="Proteomes" id="UP000480943"/>
    </source>
</evidence>
<dbReference type="EMBL" id="VZUQ01000068">
    <property type="protein sequence ID" value="KAB1179942.1"/>
    <property type="molecule type" value="Genomic_DNA"/>
</dbReference>
<dbReference type="PANTHER" id="PTHR11878">
    <property type="entry name" value="SODIUM/CALCIUM EXCHANGER"/>
    <property type="match status" value="1"/>
</dbReference>
<dbReference type="InterPro" id="IPR051171">
    <property type="entry name" value="CaCA"/>
</dbReference>
<keyword evidence="1" id="KW-0732">Signal</keyword>
<name>A0AAD3WUK7_PHODD</name>
<protein>
    <submittedName>
        <fullName evidence="6">DUF1566 domain-containing protein</fullName>
    </submittedName>
</protein>
<proteinExistence type="predicted"/>
<evidence type="ECO:0000313" key="6">
    <source>
        <dbReference type="EMBL" id="KAB1179942.1"/>
    </source>
</evidence>
<dbReference type="InterPro" id="IPR003644">
    <property type="entry name" value="Calx_beta"/>
</dbReference>
<dbReference type="GO" id="GO:0016020">
    <property type="term" value="C:membrane"/>
    <property type="evidence" value="ECO:0007669"/>
    <property type="project" value="InterPro"/>
</dbReference>
<organism evidence="6 7">
    <name type="scientific">Photobacterium damselae subsp. damselae</name>
    <name type="common">Listonella damsela</name>
    <dbReference type="NCBI Taxonomy" id="85581"/>
    <lineage>
        <taxon>Bacteria</taxon>
        <taxon>Pseudomonadati</taxon>
        <taxon>Pseudomonadota</taxon>
        <taxon>Gammaproteobacteria</taxon>
        <taxon>Vibrionales</taxon>
        <taxon>Vibrionaceae</taxon>
        <taxon>Photobacterium</taxon>
    </lineage>
</organism>
<dbReference type="Proteomes" id="UP000480943">
    <property type="component" value="Unassembled WGS sequence"/>
</dbReference>
<dbReference type="InterPro" id="IPR038081">
    <property type="entry name" value="CalX-like_sf"/>
</dbReference>
<gene>
    <name evidence="6" type="ORF">F6450_12215</name>
</gene>
<keyword evidence="3" id="KW-0106">Calcium</keyword>
<evidence type="ECO:0000256" key="3">
    <source>
        <dbReference type="ARBA" id="ARBA00022837"/>
    </source>
</evidence>
<feature type="domain" description="Calx-beta" evidence="5">
    <location>
        <begin position="34"/>
        <end position="131"/>
    </location>
</feature>
<evidence type="ECO:0000256" key="4">
    <source>
        <dbReference type="ARBA" id="ARBA00023065"/>
    </source>
</evidence>
<dbReference type="InterPro" id="IPR011460">
    <property type="entry name" value="Lcl_C"/>
</dbReference>
<keyword evidence="2" id="KW-0677">Repeat</keyword>
<dbReference type="GO" id="GO:0030001">
    <property type="term" value="P:metal ion transport"/>
    <property type="evidence" value="ECO:0007669"/>
    <property type="project" value="TreeGrafter"/>
</dbReference>
<evidence type="ECO:0000256" key="1">
    <source>
        <dbReference type="ARBA" id="ARBA00022729"/>
    </source>
</evidence>
<dbReference type="SMART" id="SM00237">
    <property type="entry name" value="Calx_beta"/>
    <property type="match status" value="1"/>
</dbReference>
<reference evidence="6 7" key="1">
    <citation type="submission" date="2019-09" db="EMBL/GenBank/DDBJ databases">
        <title>Photobacterium damselae subsp. damselae CDC-2227-81, a human clinical isolate.</title>
        <authorList>
            <person name="Osorio C.R."/>
        </authorList>
    </citation>
    <scope>NUCLEOTIDE SEQUENCE [LARGE SCALE GENOMIC DNA]</scope>
    <source>
        <strain evidence="6 7">CDC-2227-81</strain>
    </source>
</reference>
<sequence>MFIKNTIALAVATSLLTGCGGGGEGDSAPTKPKKSAPIPMLTVSNMDVVEPSIEKNEEVFELKVGLSSKADKDVSFKYELLDGSAKSGEGDFIQSQGVVTIKKGSRAAVIPFTILADKIQEDREDFSIRLTELKNAKFASDSSVNITIKDNNYEVPELEIKDAKVIEPRSGSKEFQLRVSLANPAPQNITFKYESESGTASHRMFDQQYADGKVSDININSENLDYVRFMGDAVIEKGKKYFDIPFTVLADEVYEPAPETFIINFTNLKNAKFLKGVNSSTVSIQDSDKKPVVKLDDISDVLVAEGPSINIPVSVSSFVAKGVELHFKIDGIGVEGKDYEIVTPSPLLFGYPDDAKESNKQSFIKLNILKDRDFEGPEPLTLTLVDAVNGDIDPRANQKKIVIDSDRTLNDTGVKTYFRPSYSEKPSAEDYRSNYASSAYGENDADLGRDNLVGDNNTDGWASFSYDSIDGSGNVIAKGQNRIPVCIRDNVTGLLWERLEDAQSLHSDPELLSKKLSDSHQQILDEWAETQAGLHWRAKNYTYIWYNKDSSVNGGEPGKRLSTAKLKNAGNGNFSLNDMCSMPSDAISRKYLLPVPKDGYCTAQAKADYARNVTLCGNVNWRLPTINELINKHNYSAVNPVTVSDYPTIKNEIGENIDPFSTNMHIVNNGYIEPTIDQLDTIKGLIEPNPIDSNEANKWVSGEIFYLSSTTVASDTGAVWCFGALSGEVKKCKKQDANAVILVSDGKISR</sequence>
<keyword evidence="4" id="KW-0813">Transport</keyword>
<dbReference type="Gene3D" id="2.60.40.2030">
    <property type="match status" value="3"/>
</dbReference>
<dbReference type="AlphaFoldDB" id="A0AAD3WUK7"/>
<dbReference type="PANTHER" id="PTHR11878:SF65">
    <property type="entry name" value="NA_CA-EXCHANGE PROTEIN, ISOFORM G"/>
    <property type="match status" value="1"/>
</dbReference>
<accession>A0AAD3WUK7</accession>
<dbReference type="PROSITE" id="PS51257">
    <property type="entry name" value="PROKAR_LIPOPROTEIN"/>
    <property type="match status" value="1"/>
</dbReference>
<dbReference type="Pfam" id="PF07603">
    <property type="entry name" value="Lcl_C"/>
    <property type="match status" value="1"/>
</dbReference>
<evidence type="ECO:0000259" key="5">
    <source>
        <dbReference type="SMART" id="SM00237"/>
    </source>
</evidence>